<keyword evidence="2" id="KW-0808">Transferase</keyword>
<dbReference type="PANTHER" id="PTHR43792">
    <property type="entry name" value="GNAT FAMILY, PUTATIVE (AFU_ORTHOLOGUE AFUA_3G00765)-RELATED-RELATED"/>
    <property type="match status" value="1"/>
</dbReference>
<dbReference type="EMBL" id="JBHRZH010000009">
    <property type="protein sequence ID" value="MFC3761746.1"/>
    <property type="molecule type" value="Genomic_DNA"/>
</dbReference>
<dbReference type="Pfam" id="PF13302">
    <property type="entry name" value="Acetyltransf_3"/>
    <property type="match status" value="1"/>
</dbReference>
<proteinExistence type="predicted"/>
<comment type="caution">
    <text evidence="2">The sequence shown here is derived from an EMBL/GenBank/DDBJ whole genome shotgun (WGS) entry which is preliminary data.</text>
</comment>
<dbReference type="EC" id="2.3.-.-" evidence="2"/>
<evidence type="ECO:0000313" key="2">
    <source>
        <dbReference type="EMBL" id="MFC3761746.1"/>
    </source>
</evidence>
<dbReference type="GO" id="GO:0016746">
    <property type="term" value="F:acyltransferase activity"/>
    <property type="evidence" value="ECO:0007669"/>
    <property type="project" value="UniProtKB-KW"/>
</dbReference>
<protein>
    <submittedName>
        <fullName evidence="2">GNAT family N-acetyltransferase</fullName>
        <ecNumber evidence="2">2.3.-.-</ecNumber>
    </submittedName>
</protein>
<evidence type="ECO:0000313" key="3">
    <source>
        <dbReference type="Proteomes" id="UP001595699"/>
    </source>
</evidence>
<dbReference type="CDD" id="cd04301">
    <property type="entry name" value="NAT_SF"/>
    <property type="match status" value="1"/>
</dbReference>
<dbReference type="InterPro" id="IPR051531">
    <property type="entry name" value="N-acetyltransferase"/>
</dbReference>
<dbReference type="Gene3D" id="3.40.630.30">
    <property type="match status" value="1"/>
</dbReference>
<keyword evidence="3" id="KW-1185">Reference proteome</keyword>
<gene>
    <name evidence="2" type="ORF">ACFOUW_12955</name>
</gene>
<dbReference type="Proteomes" id="UP001595699">
    <property type="component" value="Unassembled WGS sequence"/>
</dbReference>
<keyword evidence="2" id="KW-0012">Acyltransferase</keyword>
<dbReference type="InterPro" id="IPR016181">
    <property type="entry name" value="Acyl_CoA_acyltransferase"/>
</dbReference>
<accession>A0ABV7Y8W2</accession>
<dbReference type="RefSeq" id="WP_205114400.1">
    <property type="nucleotide sequence ID" value="NZ_JAFBCM010000001.1"/>
</dbReference>
<dbReference type="PROSITE" id="PS51186">
    <property type="entry name" value="GNAT"/>
    <property type="match status" value="1"/>
</dbReference>
<evidence type="ECO:0000259" key="1">
    <source>
        <dbReference type="PROSITE" id="PS51186"/>
    </source>
</evidence>
<dbReference type="InterPro" id="IPR000182">
    <property type="entry name" value="GNAT_dom"/>
</dbReference>
<name>A0ABV7Y8W2_9ACTN</name>
<organism evidence="2 3">
    <name type="scientific">Tenggerimyces flavus</name>
    <dbReference type="NCBI Taxonomy" id="1708749"/>
    <lineage>
        <taxon>Bacteria</taxon>
        <taxon>Bacillati</taxon>
        <taxon>Actinomycetota</taxon>
        <taxon>Actinomycetes</taxon>
        <taxon>Propionibacteriales</taxon>
        <taxon>Nocardioidaceae</taxon>
        <taxon>Tenggerimyces</taxon>
    </lineage>
</organism>
<reference evidence="3" key="1">
    <citation type="journal article" date="2019" name="Int. J. Syst. Evol. Microbiol.">
        <title>The Global Catalogue of Microorganisms (GCM) 10K type strain sequencing project: providing services to taxonomists for standard genome sequencing and annotation.</title>
        <authorList>
            <consortium name="The Broad Institute Genomics Platform"/>
            <consortium name="The Broad Institute Genome Sequencing Center for Infectious Disease"/>
            <person name="Wu L."/>
            <person name="Ma J."/>
        </authorList>
    </citation>
    <scope>NUCLEOTIDE SEQUENCE [LARGE SCALE GENOMIC DNA]</scope>
    <source>
        <strain evidence="3">CGMCC 4.7241</strain>
    </source>
</reference>
<dbReference type="SUPFAM" id="SSF55729">
    <property type="entry name" value="Acyl-CoA N-acyltransferases (Nat)"/>
    <property type="match status" value="1"/>
</dbReference>
<feature type="domain" description="N-acetyltransferase" evidence="1">
    <location>
        <begin position="20"/>
        <end position="176"/>
    </location>
</feature>
<sequence length="180" mass="19596">MGAVNSVILEATAARGGSALVLRPWGPDDLAALVGLPRDPALVRWTSSWPDSPAAWMRWLDVQQQAWAAGHRFAFAVLESSLQVVGNVVVKDLAADTPAAAVGYWTLPHARGRGIASRALETLTSWAFDTFRLERLELLHQVDNVASCRVAEKTGYTFDKTLPAMPPAYPLDGHLHVRCE</sequence>